<dbReference type="OrthoDB" id="3171015at2"/>
<dbReference type="Gene3D" id="1.50.10.20">
    <property type="match status" value="1"/>
</dbReference>
<dbReference type="SUPFAM" id="SSF48239">
    <property type="entry name" value="Terpenoid cyclases/Protein prenyltransferases"/>
    <property type="match status" value="1"/>
</dbReference>
<dbReference type="RefSeq" id="WP_102364782.1">
    <property type="nucleotide sequence ID" value="NZ_CP020991.1"/>
</dbReference>
<proteinExistence type="predicted"/>
<evidence type="ECO:0000313" key="4">
    <source>
        <dbReference type="Proteomes" id="UP000235589"/>
    </source>
</evidence>
<evidence type="ECO:0000256" key="1">
    <source>
        <dbReference type="ARBA" id="ARBA00022737"/>
    </source>
</evidence>
<dbReference type="GeneID" id="98061730"/>
<reference evidence="3 4" key="1">
    <citation type="submission" date="2017-04" db="EMBL/GenBank/DDBJ databases">
        <title>Monoglobus pectinilyticus 14 draft genome.</title>
        <authorList>
            <person name="Kim C."/>
            <person name="Rosendale D.I."/>
            <person name="Kelly W.J."/>
            <person name="Tannock G.W."/>
            <person name="Patchett M.L."/>
            <person name="Jordens J.Z."/>
        </authorList>
    </citation>
    <scope>NUCLEOTIDE SEQUENCE [LARGE SCALE GENOMIC DNA]</scope>
    <source>
        <strain evidence="3 4">14</strain>
    </source>
</reference>
<dbReference type="Pfam" id="PF00432">
    <property type="entry name" value="Prenyltrans"/>
    <property type="match status" value="1"/>
</dbReference>
<dbReference type="CDD" id="cd00688">
    <property type="entry name" value="ISOPREN_C2_like"/>
    <property type="match status" value="1"/>
</dbReference>
<protein>
    <recommendedName>
        <fullName evidence="2">Prenyltransferase alpha-alpha toroid domain-containing protein</fullName>
    </recommendedName>
</protein>
<evidence type="ECO:0000313" key="3">
    <source>
        <dbReference type="EMBL" id="AUO18485.1"/>
    </source>
</evidence>
<sequence length="339" mass="37567">MVNKKNDFNTINLIQTLMKPLFMFIILFIFAHSSVYASDDSQKIEETARYVLSQATIPTISSTSGEWAVIGISHSGLNVPDSYFDSYNARVSNILDEKNGNLGRKYTEYSRIAIALNSIGAPTSNIGEKRFNLFSYINDYDKVILQGINGPIFALTAKVLCGDSDIETAQKYKEFILNHQNSDGSFGLSQNMPDTDITAMAISALSLCNDSQEIDNAINKAFLYLSSIQKNDGSFTANPNESEGNSESISQVIIAMKRYGLSPHDSFFTKNGYTPYDALDSYRISGGGYLHLKSDADANQIASEQALLALTEVQKPANMLIYDRIWFDANVKYLESITK</sequence>
<dbReference type="AlphaFoldDB" id="A0A2K9NZM1"/>
<dbReference type="KEGG" id="mpec:B9O19_00301"/>
<dbReference type="Proteomes" id="UP000235589">
    <property type="component" value="Chromosome"/>
</dbReference>
<dbReference type="InterPro" id="IPR001330">
    <property type="entry name" value="Prenyltrans"/>
</dbReference>
<accession>A0A2K9NZM1</accession>
<gene>
    <name evidence="3" type="ORF">B9O19_00301</name>
</gene>
<feature type="domain" description="Prenyltransferase alpha-alpha toroid" evidence="2">
    <location>
        <begin position="153"/>
        <end position="243"/>
    </location>
</feature>
<keyword evidence="4" id="KW-1185">Reference proteome</keyword>
<dbReference type="GO" id="GO:0003824">
    <property type="term" value="F:catalytic activity"/>
    <property type="evidence" value="ECO:0007669"/>
    <property type="project" value="InterPro"/>
</dbReference>
<organism evidence="3 4">
    <name type="scientific">Monoglobus pectinilyticus</name>
    <dbReference type="NCBI Taxonomy" id="1981510"/>
    <lineage>
        <taxon>Bacteria</taxon>
        <taxon>Bacillati</taxon>
        <taxon>Bacillota</taxon>
        <taxon>Clostridia</taxon>
        <taxon>Monoglobales</taxon>
        <taxon>Monoglobaceae</taxon>
        <taxon>Monoglobus</taxon>
    </lineage>
</organism>
<name>A0A2K9NZM1_9FIRM</name>
<dbReference type="InterPro" id="IPR008930">
    <property type="entry name" value="Terpenoid_cyclase/PrenylTrfase"/>
</dbReference>
<keyword evidence="1" id="KW-0677">Repeat</keyword>
<evidence type="ECO:0000259" key="2">
    <source>
        <dbReference type="Pfam" id="PF00432"/>
    </source>
</evidence>
<dbReference type="EMBL" id="CP020991">
    <property type="protein sequence ID" value="AUO18485.1"/>
    <property type="molecule type" value="Genomic_DNA"/>
</dbReference>